<feature type="chain" id="PRO_5041208034" evidence="1">
    <location>
        <begin position="23"/>
        <end position="353"/>
    </location>
</feature>
<dbReference type="InterPro" id="IPR036779">
    <property type="entry name" value="LysM_dom_sf"/>
</dbReference>
<reference evidence="3" key="1">
    <citation type="submission" date="2022-09" db="EMBL/GenBank/DDBJ databases">
        <authorList>
            <person name="Li Z.-J."/>
        </authorList>
    </citation>
    <scope>NUCLEOTIDE SEQUENCE</scope>
    <source>
        <strain evidence="3">TGB11</strain>
    </source>
</reference>
<dbReference type="EMBL" id="CP114588">
    <property type="protein sequence ID" value="WBA08616.1"/>
    <property type="molecule type" value="Genomic_DNA"/>
</dbReference>
<dbReference type="Gene3D" id="3.10.350.10">
    <property type="entry name" value="LysM domain"/>
    <property type="match status" value="1"/>
</dbReference>
<dbReference type="SMART" id="SM00257">
    <property type="entry name" value="LysM"/>
    <property type="match status" value="1"/>
</dbReference>
<keyword evidence="1" id="KW-0732">Signal</keyword>
<feature type="signal peptide" evidence="1">
    <location>
        <begin position="1"/>
        <end position="22"/>
    </location>
</feature>
<organism evidence="3 4">
    <name type="scientific">Salinivibrio kushneri</name>
    <dbReference type="NCBI Taxonomy" id="1908198"/>
    <lineage>
        <taxon>Bacteria</taxon>
        <taxon>Pseudomonadati</taxon>
        <taxon>Pseudomonadota</taxon>
        <taxon>Gammaproteobacteria</taxon>
        <taxon>Vibrionales</taxon>
        <taxon>Vibrionaceae</taxon>
        <taxon>Salinivibrio</taxon>
    </lineage>
</organism>
<dbReference type="PANTHER" id="PTHR34700">
    <property type="entry name" value="POTASSIUM BINDING PROTEIN KBP"/>
    <property type="match status" value="1"/>
</dbReference>
<dbReference type="Proteomes" id="UP001164748">
    <property type="component" value="Chromosome"/>
</dbReference>
<proteinExistence type="predicted"/>
<feature type="domain" description="LysM" evidence="2">
    <location>
        <begin position="29"/>
        <end position="77"/>
    </location>
</feature>
<name>A0AA47KKF8_9GAMM</name>
<protein>
    <submittedName>
        <fullName evidence="3">LysM peptidoglycan-binding domain-containing protein</fullName>
    </submittedName>
</protein>
<sequence>MTRKLFNLAVAGLLAIALPVLAAGPAESQRYVVERGDTLWDIAATFFDNPWQWPEVWYANPAIKDPNLIYPGDVLTLTWQAGKPTVNYKPEGANALQGDTPKTSALSSVDPTLLPYLQQDTLVEKARLVALPHVLGSTDGRQYLSLHDTLYVDASLSAKDWQVFRVEKTFLRPATSDASAEPTAMVSLKHVADGRIRARSEGRSVMTLTRVVQEVRPNDVLLPLPENTHPRFWPQAAQTDATLLGHLYGSEYVANGQLVVLDKGANDGVSAGQMFAVTETGANVVNGLGEYRYQNASDKAAQPMTALPDVTVGQTMVVRAYPRISLAVITQARQPIKAGMHAVPPSPQPAYAR</sequence>
<accession>A0AA47KKF8</accession>
<evidence type="ECO:0000313" key="3">
    <source>
        <dbReference type="EMBL" id="WBA08616.1"/>
    </source>
</evidence>
<dbReference type="InterPro" id="IPR052196">
    <property type="entry name" value="Bact_Kbp"/>
</dbReference>
<gene>
    <name evidence="3" type="ORF">N8M53_12690</name>
</gene>
<dbReference type="PROSITE" id="PS51782">
    <property type="entry name" value="LYSM"/>
    <property type="match status" value="1"/>
</dbReference>
<evidence type="ECO:0000256" key="1">
    <source>
        <dbReference type="SAM" id="SignalP"/>
    </source>
</evidence>
<dbReference type="Pfam" id="PF01476">
    <property type="entry name" value="LysM"/>
    <property type="match status" value="1"/>
</dbReference>
<dbReference type="CDD" id="cd00118">
    <property type="entry name" value="LysM"/>
    <property type="match status" value="1"/>
</dbReference>
<dbReference type="AlphaFoldDB" id="A0AA47KKF8"/>
<dbReference type="InterPro" id="IPR018392">
    <property type="entry name" value="LysM"/>
</dbReference>
<dbReference type="SUPFAM" id="SSF54106">
    <property type="entry name" value="LysM domain"/>
    <property type="match status" value="1"/>
</dbReference>
<dbReference type="PANTHER" id="PTHR34700:SF4">
    <property type="entry name" value="PHAGE-LIKE ELEMENT PBSX PROTEIN XKDP"/>
    <property type="match status" value="1"/>
</dbReference>
<evidence type="ECO:0000313" key="4">
    <source>
        <dbReference type="Proteomes" id="UP001164748"/>
    </source>
</evidence>
<dbReference type="RefSeq" id="WP_269579024.1">
    <property type="nucleotide sequence ID" value="NZ_CP114588.1"/>
</dbReference>
<evidence type="ECO:0000259" key="2">
    <source>
        <dbReference type="PROSITE" id="PS51782"/>
    </source>
</evidence>